<dbReference type="PRINTS" id="PR00109">
    <property type="entry name" value="TYRKINASE"/>
</dbReference>
<dbReference type="GO" id="GO:0004674">
    <property type="term" value="F:protein serine/threonine kinase activity"/>
    <property type="evidence" value="ECO:0007669"/>
    <property type="project" value="TreeGrafter"/>
</dbReference>
<protein>
    <submittedName>
        <fullName evidence="2">OLC1v1031710C1</fullName>
    </submittedName>
</protein>
<dbReference type="PROSITE" id="PS50011">
    <property type="entry name" value="PROTEIN_KINASE_DOM"/>
    <property type="match status" value="1"/>
</dbReference>
<feature type="domain" description="Protein kinase" evidence="1">
    <location>
        <begin position="46"/>
        <end position="322"/>
    </location>
</feature>
<dbReference type="PANTHER" id="PTHR44329">
    <property type="entry name" value="SERINE/THREONINE-PROTEIN KINASE TNNI3K-RELATED"/>
    <property type="match status" value="1"/>
</dbReference>
<reference evidence="2" key="1">
    <citation type="submission" date="2023-03" db="EMBL/GenBank/DDBJ databases">
        <authorList>
            <person name="Julca I."/>
        </authorList>
    </citation>
    <scope>NUCLEOTIDE SEQUENCE</scope>
</reference>
<sequence length="368" mass="42475">MKFSIKTKGSDRDRCYGSMKVVPMPEKKKIDLDFTTTQREVDLSELFIGLKFARGADSEIYRGTYDGEQVAVKIIQLPEVQGKLEDDDDDDDEEKGQQVIRDRLWKQFKYEAGFLSRLRHKNVVKLVAAYEKPPVLMVVTEYLAGGSLRSYLNQLIIKPVSLAKVIDMALDIARGMEYIHSEGIVHRDLKPENILIDEEFNLKVADFGVSCKELDCVNLVKDNSGTYRWMAREVIMGKPFNRKVDVYSFGLMLWELVFGEVPFRDLTPLQVVYAVGTKNLRPGFPGKQCPRAMRVLIESCWCLRPEKRPEFWQIVKVLEQFRGRLSRGETLDPVIEVPGSCSDDHNNKHNHRRMHWIKVHMPKFGLSF</sequence>
<evidence type="ECO:0000259" key="1">
    <source>
        <dbReference type="PROSITE" id="PS50011"/>
    </source>
</evidence>
<dbReference type="PANTHER" id="PTHR44329:SF73">
    <property type="entry name" value="OS01G0201200 PROTEIN"/>
    <property type="match status" value="1"/>
</dbReference>
<dbReference type="Gene3D" id="1.10.510.10">
    <property type="entry name" value="Transferase(Phosphotransferase) domain 1"/>
    <property type="match status" value="1"/>
</dbReference>
<dbReference type="SMART" id="SM00220">
    <property type="entry name" value="S_TKc"/>
    <property type="match status" value="1"/>
</dbReference>
<proteinExistence type="predicted"/>
<dbReference type="CDD" id="cd13999">
    <property type="entry name" value="STKc_MAP3K-like"/>
    <property type="match status" value="1"/>
</dbReference>
<dbReference type="SUPFAM" id="SSF56112">
    <property type="entry name" value="Protein kinase-like (PK-like)"/>
    <property type="match status" value="1"/>
</dbReference>
<dbReference type="InterPro" id="IPR051681">
    <property type="entry name" value="Ser/Thr_Kinases-Pseudokinases"/>
</dbReference>
<evidence type="ECO:0000313" key="2">
    <source>
        <dbReference type="EMBL" id="CAI9095714.1"/>
    </source>
</evidence>
<gene>
    <name evidence="2" type="ORF">OLC1_LOCUS6624</name>
</gene>
<name>A0AAV1CJ65_OLDCO</name>
<dbReference type="PROSITE" id="PS00108">
    <property type="entry name" value="PROTEIN_KINASE_ST"/>
    <property type="match status" value="1"/>
</dbReference>
<dbReference type="InterPro" id="IPR011009">
    <property type="entry name" value="Kinase-like_dom_sf"/>
</dbReference>
<dbReference type="Pfam" id="PF07714">
    <property type="entry name" value="PK_Tyr_Ser-Thr"/>
    <property type="match status" value="1"/>
</dbReference>
<evidence type="ECO:0000313" key="3">
    <source>
        <dbReference type="Proteomes" id="UP001161247"/>
    </source>
</evidence>
<dbReference type="InterPro" id="IPR000719">
    <property type="entry name" value="Prot_kinase_dom"/>
</dbReference>
<dbReference type="EMBL" id="OX459119">
    <property type="protein sequence ID" value="CAI9095714.1"/>
    <property type="molecule type" value="Genomic_DNA"/>
</dbReference>
<keyword evidence="3" id="KW-1185">Reference proteome</keyword>
<organism evidence="2 3">
    <name type="scientific">Oldenlandia corymbosa var. corymbosa</name>
    <dbReference type="NCBI Taxonomy" id="529605"/>
    <lineage>
        <taxon>Eukaryota</taxon>
        <taxon>Viridiplantae</taxon>
        <taxon>Streptophyta</taxon>
        <taxon>Embryophyta</taxon>
        <taxon>Tracheophyta</taxon>
        <taxon>Spermatophyta</taxon>
        <taxon>Magnoliopsida</taxon>
        <taxon>eudicotyledons</taxon>
        <taxon>Gunneridae</taxon>
        <taxon>Pentapetalae</taxon>
        <taxon>asterids</taxon>
        <taxon>lamiids</taxon>
        <taxon>Gentianales</taxon>
        <taxon>Rubiaceae</taxon>
        <taxon>Rubioideae</taxon>
        <taxon>Spermacoceae</taxon>
        <taxon>Hedyotis-Oldenlandia complex</taxon>
        <taxon>Oldenlandia</taxon>
    </lineage>
</organism>
<dbReference type="Gene3D" id="3.30.200.20">
    <property type="entry name" value="Phosphorylase Kinase, domain 1"/>
    <property type="match status" value="1"/>
</dbReference>
<dbReference type="InterPro" id="IPR008271">
    <property type="entry name" value="Ser/Thr_kinase_AS"/>
</dbReference>
<dbReference type="AlphaFoldDB" id="A0AAV1CJ65"/>
<accession>A0AAV1CJ65</accession>
<dbReference type="GO" id="GO:0005524">
    <property type="term" value="F:ATP binding"/>
    <property type="evidence" value="ECO:0007669"/>
    <property type="project" value="InterPro"/>
</dbReference>
<dbReference type="Proteomes" id="UP001161247">
    <property type="component" value="Chromosome 2"/>
</dbReference>
<dbReference type="InterPro" id="IPR001245">
    <property type="entry name" value="Ser-Thr/Tyr_kinase_cat_dom"/>
</dbReference>